<sequence length="84" mass="9703">MATKKNTAKLTAFPNLQEKKYFRLKKTRIIFDIKPNPPRIRRFEIFVASNLSDFCNFISNIISVVQQPFIVFQPEAGRLVSLSA</sequence>
<gene>
    <name evidence="1" type="ORF">KSMBR1_0995</name>
</gene>
<name>A0A2C9CCR6_KUEST</name>
<evidence type="ECO:0000313" key="1">
    <source>
        <dbReference type="EMBL" id="SOH03501.1"/>
    </source>
</evidence>
<dbReference type="AlphaFoldDB" id="A0A2C9CCR6"/>
<dbReference type="Proteomes" id="UP000221734">
    <property type="component" value="Chromosome Kuenenia_stuttgartiensis_MBR1"/>
</dbReference>
<keyword evidence="2" id="KW-1185">Reference proteome</keyword>
<proteinExistence type="predicted"/>
<evidence type="ECO:0000313" key="2">
    <source>
        <dbReference type="Proteomes" id="UP000221734"/>
    </source>
</evidence>
<accession>A0A2C9CCR6</accession>
<organism evidence="1 2">
    <name type="scientific">Kuenenia stuttgartiensis</name>
    <dbReference type="NCBI Taxonomy" id="174633"/>
    <lineage>
        <taxon>Bacteria</taxon>
        <taxon>Pseudomonadati</taxon>
        <taxon>Planctomycetota</taxon>
        <taxon>Candidatus Brocadiia</taxon>
        <taxon>Candidatus Brocadiales</taxon>
        <taxon>Candidatus Brocadiaceae</taxon>
        <taxon>Candidatus Kuenenia</taxon>
    </lineage>
</organism>
<dbReference type="KEGG" id="kst:KSMBR1_0995"/>
<reference evidence="2" key="1">
    <citation type="submission" date="2017-10" db="EMBL/GenBank/DDBJ databases">
        <authorList>
            <person name="Frank J."/>
        </authorList>
    </citation>
    <scope>NUCLEOTIDE SEQUENCE [LARGE SCALE GENOMIC DNA]</scope>
</reference>
<protein>
    <submittedName>
        <fullName evidence="1">Uncharacterized protein</fullName>
    </submittedName>
</protein>
<dbReference type="EMBL" id="LT934425">
    <property type="protein sequence ID" value="SOH03501.1"/>
    <property type="molecule type" value="Genomic_DNA"/>
</dbReference>